<accession>A0A941IDS7</accession>
<dbReference type="SUPFAM" id="SSF52540">
    <property type="entry name" value="P-loop containing nucleoside triphosphate hydrolases"/>
    <property type="match status" value="1"/>
</dbReference>
<comment type="caution">
    <text evidence="1">The sequence shown here is derived from an EMBL/GenBank/DDBJ whole genome shotgun (WGS) entry which is preliminary data.</text>
</comment>
<dbReference type="InterPro" id="IPR027417">
    <property type="entry name" value="P-loop_NTPase"/>
</dbReference>
<name>A0A941IDS7_9BURK</name>
<sequence length="578" mass="64595">MKIIETNSVPNEEYSALEQRADYIPAADLISETAPDSEIFRSVLRALLAPSLKTIVGPRGCGKTHMMRYAWITCLNDQTKPFAVYVSFNKYYRLEPLLVSRASPPDEFHAWSLGLVILATYGSLDFIGKGNSDVPQLETTFGLQKSKLESLIAALERNQPLSPEEVVLSRLITVTKVQQLLEAASSIAGRKRTVLLLDDAALTLTPAYLIELLDVVRALKTSTIAPKASVYPGTTEYSPRFHTGQDSTDVFVWTSVEAEEYATSMDQIARCRFLDFDQLPREIIEIFRFAAFGIPRAYLTMLQAFKENPSKYTQSKVNQVIEAHLSARLAEFRSLSTKVPKLAHLLSTGEQILNGMVKAIKDSNVNRDIVQLTVGVPKEDLTPIVHRMFQLLIEAGLIFDAKEVKHGTPERIYRRFIPHGAALLNNRALTSNDAGGTLKSTVEAIHARRAKHPIRKKLEKYVDVPSALGELDFALPPCPRCGEKRVNETQKFCVNCGTQLVAVSTFDACMNVQIEKVPGLTEFQIRQMKNDLPQLQTIRDYLAMQNPVAELLTVYGFGRRRSTRIADVLLSFVDDFLS</sequence>
<evidence type="ECO:0000313" key="1">
    <source>
        <dbReference type="EMBL" id="MBR7798886.1"/>
    </source>
</evidence>
<dbReference type="RefSeq" id="WP_212674010.1">
    <property type="nucleotide sequence ID" value="NZ_JAGSPJ010000001.1"/>
</dbReference>
<dbReference type="AlphaFoldDB" id="A0A941IDS7"/>
<dbReference type="Proteomes" id="UP000678545">
    <property type="component" value="Unassembled WGS sequence"/>
</dbReference>
<reference evidence="1" key="1">
    <citation type="submission" date="2021-04" db="EMBL/GenBank/DDBJ databases">
        <title>novel species isolated from subtropical streams in China.</title>
        <authorList>
            <person name="Lu H."/>
        </authorList>
    </citation>
    <scope>NUCLEOTIDE SEQUENCE</scope>
    <source>
        <strain evidence="1">FT137W</strain>
    </source>
</reference>
<dbReference type="EMBL" id="JAGSPJ010000001">
    <property type="protein sequence ID" value="MBR7798886.1"/>
    <property type="molecule type" value="Genomic_DNA"/>
</dbReference>
<evidence type="ECO:0000313" key="2">
    <source>
        <dbReference type="Proteomes" id="UP000678545"/>
    </source>
</evidence>
<proteinExistence type="predicted"/>
<gene>
    <name evidence="1" type="ORF">KDM90_02540</name>
</gene>
<organism evidence="1 2">
    <name type="scientific">Undibacterium fentianense</name>
    <dbReference type="NCBI Taxonomy" id="2828728"/>
    <lineage>
        <taxon>Bacteria</taxon>
        <taxon>Pseudomonadati</taxon>
        <taxon>Pseudomonadota</taxon>
        <taxon>Betaproteobacteria</taxon>
        <taxon>Burkholderiales</taxon>
        <taxon>Oxalobacteraceae</taxon>
        <taxon>Undibacterium</taxon>
    </lineage>
</organism>
<protein>
    <submittedName>
        <fullName evidence="1">Zinc ribbon domain-containing protein</fullName>
    </submittedName>
</protein>
<keyword evidence="2" id="KW-1185">Reference proteome</keyword>